<organism evidence="1 2">
    <name type="scientific">Hyalomma asiaticum</name>
    <name type="common">Tick</name>
    <dbReference type="NCBI Taxonomy" id="266040"/>
    <lineage>
        <taxon>Eukaryota</taxon>
        <taxon>Metazoa</taxon>
        <taxon>Ecdysozoa</taxon>
        <taxon>Arthropoda</taxon>
        <taxon>Chelicerata</taxon>
        <taxon>Arachnida</taxon>
        <taxon>Acari</taxon>
        <taxon>Parasitiformes</taxon>
        <taxon>Ixodida</taxon>
        <taxon>Ixodoidea</taxon>
        <taxon>Ixodidae</taxon>
        <taxon>Hyalomminae</taxon>
        <taxon>Hyalomma</taxon>
    </lineage>
</organism>
<protein>
    <submittedName>
        <fullName evidence="1">Uncharacterized protein</fullName>
    </submittedName>
</protein>
<dbReference type="EMBL" id="CM023483">
    <property type="protein sequence ID" value="KAH6937392.1"/>
    <property type="molecule type" value="Genomic_DNA"/>
</dbReference>
<dbReference type="Proteomes" id="UP000821845">
    <property type="component" value="Chromosome 3"/>
</dbReference>
<keyword evidence="2" id="KW-1185">Reference proteome</keyword>
<sequence length="577" mass="62927">MASAAEDDDAWLYGDNEKGDAGASNERGSDSKSQADDSALSQNKDESQQVTIRDIKTSPYATYPGPTQTVNLNIKRGPPFASNLGPGSGVPGMGKTKGLDIDEVALINGTSIYEFNIESLEDKPWRKPGADITDYFNYGFNEDTWKIYCDRQRKLRSDNNVPIKEWRTGRNEVPQAHVFLGDGPLAWQQQRQQQQQQGTLPPEPLLPQVPIPPVNENSKYTGMGIGVPPPPLGSKKAGPPPGRKMSGSIDVIGGGAPSLPSRRPGAAKEGVIQPHYVYDAVCIALSGALSSSSLIGLQVIGSGEQPLGGITLPPTHMPPPGYMGMGLDGLGVPPPIPGMIPGVPPPGYETGAFPPPRFTHPPPPLPGSGGGGGPGGDRGSSYGDDGRSSYYNGAGGYGQSYGDDGGGSGGGGSWSGRERSERGHGSERGDRGDRERDRDRERPSSRRDYDDEERRESRRYREYYRERERERDRDRERERRERGGGGGEDEYEETSSSSRYERRHREHRGDKEERERHRSSRRRHHRGGDDEEEEERRSSKHKHKRSKKERPPVEEAEVPSSEAGGAPDAGGEESKAD</sequence>
<evidence type="ECO:0000313" key="2">
    <source>
        <dbReference type="Proteomes" id="UP000821845"/>
    </source>
</evidence>
<accession>A0ACB7STJ1</accession>
<evidence type="ECO:0000313" key="1">
    <source>
        <dbReference type="EMBL" id="KAH6937392.1"/>
    </source>
</evidence>
<proteinExistence type="predicted"/>
<name>A0ACB7STJ1_HYAAI</name>
<comment type="caution">
    <text evidence="1">The sequence shown here is derived from an EMBL/GenBank/DDBJ whole genome shotgun (WGS) entry which is preliminary data.</text>
</comment>
<gene>
    <name evidence="1" type="ORF">HPB50_027536</name>
</gene>
<reference evidence="1" key="1">
    <citation type="submission" date="2020-05" db="EMBL/GenBank/DDBJ databases">
        <title>Large-scale comparative analyses of tick genomes elucidate their genetic diversity and vector capacities.</title>
        <authorList>
            <person name="Jia N."/>
            <person name="Wang J."/>
            <person name="Shi W."/>
            <person name="Du L."/>
            <person name="Sun Y."/>
            <person name="Zhan W."/>
            <person name="Jiang J."/>
            <person name="Wang Q."/>
            <person name="Zhang B."/>
            <person name="Ji P."/>
            <person name="Sakyi L.B."/>
            <person name="Cui X."/>
            <person name="Yuan T."/>
            <person name="Jiang B."/>
            <person name="Yang W."/>
            <person name="Lam T.T.-Y."/>
            <person name="Chang Q."/>
            <person name="Ding S."/>
            <person name="Wang X."/>
            <person name="Zhu J."/>
            <person name="Ruan X."/>
            <person name="Zhao L."/>
            <person name="Wei J."/>
            <person name="Que T."/>
            <person name="Du C."/>
            <person name="Cheng J."/>
            <person name="Dai P."/>
            <person name="Han X."/>
            <person name="Huang E."/>
            <person name="Gao Y."/>
            <person name="Liu J."/>
            <person name="Shao H."/>
            <person name="Ye R."/>
            <person name="Li L."/>
            <person name="Wei W."/>
            <person name="Wang X."/>
            <person name="Wang C."/>
            <person name="Yang T."/>
            <person name="Huo Q."/>
            <person name="Li W."/>
            <person name="Guo W."/>
            <person name="Chen H."/>
            <person name="Zhou L."/>
            <person name="Ni X."/>
            <person name="Tian J."/>
            <person name="Zhou Y."/>
            <person name="Sheng Y."/>
            <person name="Liu T."/>
            <person name="Pan Y."/>
            <person name="Xia L."/>
            <person name="Li J."/>
            <person name="Zhao F."/>
            <person name="Cao W."/>
        </authorList>
    </citation>
    <scope>NUCLEOTIDE SEQUENCE</scope>
    <source>
        <strain evidence="1">Hyas-2018</strain>
    </source>
</reference>